<dbReference type="RefSeq" id="WP_212703945.1">
    <property type="nucleotide sequence ID" value="NZ_CP073581.1"/>
</dbReference>
<dbReference type="Proteomes" id="UP000683291">
    <property type="component" value="Chromosome 1"/>
</dbReference>
<evidence type="ECO:0000313" key="1">
    <source>
        <dbReference type="EMBL" id="QUJ75744.1"/>
    </source>
</evidence>
<name>A0A975JC36_9RHOB</name>
<protein>
    <submittedName>
        <fullName evidence="1">Uncharacterized protein</fullName>
    </submittedName>
</protein>
<evidence type="ECO:0000313" key="2">
    <source>
        <dbReference type="Proteomes" id="UP000683291"/>
    </source>
</evidence>
<proteinExistence type="predicted"/>
<dbReference type="AlphaFoldDB" id="A0A975JC36"/>
<sequence>MTLLTMETGDRFVASSSEIFNRYGIHLEIGYDFEEYRSLLAEARPDHTLGLPFDPRHQPITTENAFWIIGRSIDRRIVHTQAMRLVDLQGLSMGEYFSRNFRDFPPSVPGLNLAHSRCRVAPALRRIYGTCCYDGEFWIAPGEESLRGRGVSCVLGRYGFYQAMQHFDPDMIMAFMANPVAMKGLAERTGWMHTIPGAVRWAIDGMPEPVEGFMAYMERDDLHYVLDLPLKDLVALAA</sequence>
<keyword evidence="2" id="KW-1185">Reference proteome</keyword>
<organism evidence="1 2">
    <name type="scientific">Sulfitobacter albidus</name>
    <dbReference type="NCBI Taxonomy" id="2829501"/>
    <lineage>
        <taxon>Bacteria</taxon>
        <taxon>Pseudomonadati</taxon>
        <taxon>Pseudomonadota</taxon>
        <taxon>Alphaproteobacteria</taxon>
        <taxon>Rhodobacterales</taxon>
        <taxon>Roseobacteraceae</taxon>
        <taxon>Sulfitobacter</taxon>
    </lineage>
</organism>
<accession>A0A975JC36</accession>
<dbReference type="EMBL" id="CP073581">
    <property type="protein sequence ID" value="QUJ75744.1"/>
    <property type="molecule type" value="Genomic_DNA"/>
</dbReference>
<reference evidence="1" key="1">
    <citation type="submission" date="2021-04" db="EMBL/GenBank/DDBJ databases">
        <title>Complete genome sequence for Sulfitobacter sp. strain JK7-1.</title>
        <authorList>
            <person name="Park S.-J."/>
        </authorList>
    </citation>
    <scope>NUCLEOTIDE SEQUENCE</scope>
    <source>
        <strain evidence="1">JK7-1</strain>
    </source>
</reference>
<dbReference type="KEGG" id="sual:KDD17_12390"/>
<gene>
    <name evidence="1" type="ORF">KDD17_12390</name>
</gene>